<dbReference type="Pfam" id="PF21127">
    <property type="entry name" value="ATG1-like_MIT2"/>
    <property type="match status" value="1"/>
</dbReference>
<dbReference type="InterPro" id="IPR011009">
    <property type="entry name" value="Kinase-like_dom_sf"/>
</dbReference>
<dbReference type="InterPro" id="IPR022708">
    <property type="entry name" value="Atg1-like_tMIT"/>
</dbReference>
<dbReference type="GO" id="GO:0010506">
    <property type="term" value="P:regulation of autophagy"/>
    <property type="evidence" value="ECO:0007669"/>
    <property type="project" value="InterPro"/>
</dbReference>
<evidence type="ECO:0000313" key="10">
    <source>
        <dbReference type="EMBL" id="GHJ86785.1"/>
    </source>
</evidence>
<dbReference type="CDD" id="cd14009">
    <property type="entry name" value="STKc_ATG1_ULK_like"/>
    <property type="match status" value="1"/>
</dbReference>
<feature type="compositionally biased region" description="Basic and acidic residues" evidence="8">
    <location>
        <begin position="453"/>
        <end position="472"/>
    </location>
</feature>
<accession>A0A8H3YEP0</accession>
<dbReference type="EMBL" id="BLZA01000019">
    <property type="protein sequence ID" value="GHJ86785.1"/>
    <property type="molecule type" value="Genomic_DNA"/>
</dbReference>
<dbReference type="Gene3D" id="3.30.200.20">
    <property type="entry name" value="Phosphorylase Kinase, domain 1"/>
    <property type="match status" value="1"/>
</dbReference>
<dbReference type="SMART" id="SM00220">
    <property type="entry name" value="S_TKc"/>
    <property type="match status" value="1"/>
</dbReference>
<dbReference type="OrthoDB" id="346907at2759"/>
<gene>
    <name evidence="10" type="ORF">NliqN6_3187</name>
</gene>
<dbReference type="GO" id="GO:0034045">
    <property type="term" value="C:phagophore assembly site membrane"/>
    <property type="evidence" value="ECO:0007669"/>
    <property type="project" value="TreeGrafter"/>
</dbReference>
<comment type="caution">
    <text evidence="10">The sequence shown here is derived from an EMBL/GenBank/DDBJ whole genome shotgun (WGS) entry which is preliminary data.</text>
</comment>
<keyword evidence="3 7" id="KW-0547">Nucleotide-binding</keyword>
<feature type="region of interest" description="Disordered" evidence="8">
    <location>
        <begin position="772"/>
        <end position="798"/>
    </location>
</feature>
<feature type="compositionally biased region" description="Basic and acidic residues" evidence="8">
    <location>
        <begin position="483"/>
        <end position="499"/>
    </location>
</feature>
<dbReference type="GO" id="GO:0004674">
    <property type="term" value="F:protein serine/threonine kinase activity"/>
    <property type="evidence" value="ECO:0007669"/>
    <property type="project" value="UniProtKB-EC"/>
</dbReference>
<dbReference type="GO" id="GO:0061709">
    <property type="term" value="P:reticulophagy"/>
    <property type="evidence" value="ECO:0007669"/>
    <property type="project" value="TreeGrafter"/>
</dbReference>
<dbReference type="GO" id="GO:0005829">
    <property type="term" value="C:cytosol"/>
    <property type="evidence" value="ECO:0007669"/>
    <property type="project" value="TreeGrafter"/>
</dbReference>
<feature type="compositionally biased region" description="Polar residues" evidence="8">
    <location>
        <begin position="383"/>
        <end position="392"/>
    </location>
</feature>
<sequence length="990" mass="109202">MAPEQQYNSPSSREKERERLRDGRREGSSAPVTNSPKDRVGQYILGSEIGKGSFATVYKGYIHKTREPVAIKAVSRGKLTPKLLENLEGEINIMKACIHRNVVALRECIKNENFIYLIMDFCSGGDLSIYIRKRGRLASLEYPLPDPTGQTQGQMVFWPHPQEGGLDDFVVRNFLGQLAEALKFLRDKNLIHRDIKPQNLLLQPPTEAEYASGHPLGIPMLKVADFGFARSLPAAALAETLCGSPLYMAPEILRYEKYDAKADLWSVGAVLFEMAVGKPPFKATNHVELLKKIERNDDKIRFPDEQPSSRDEMEDYSDLRNAPPVANDIKELIRKLLKKKPVMRMGFNEFFDCSVWAGCMKQPRKAHHPAYSDGDFAKEASRRPSTLSTHMGQQPPIEGQIPRSSAAQTRAPSVSAMTSRPVDARHQTPGLTPLSRERSTDAGSNAIPSQKALPRDIKTETSRAVGSERDRPSQPGISAVDKPINEVGREDRQVEREPRFSNQRKSPDSRATTSHNGRENRRMSPLASESGPSPIATEEGDVERKIQDSDEYVVVEKRNVEVNVLADELDAATRRPDMLARRRSSRLSTFTRPISALAAGATAAANAITHSTGGSPVSYSPPFTMSSTPPFALPPGAQHHRAPSFHSVSSSPNLHARSRPMLVPHPVSSYGCGLTYHQTAQDAQARYSESSSPGAHGLTRVLTSAGVRFFGSPVNVLGNLSRRPWNRAHNSLALREQEPQEEALVQKLDDLAQKASVVFEFADTKLALCTPSATRPSASLGTSGISPSSHITSAAARRRSSATSSASTELSSAKLDTLCAEALVLYVKALNFLQFGMDQARQYWESRVVSADGSTTSPEFNETVQWFRGRFNECFEKAEWARSRCPEDIPSTAAFAEKMLYNKAVELSRNSAKLELEGEELAVAEHGYETALCLLLAFCDNILHDNQPMPDPERVAAEKVIVSVRIRLDSLRRKIALDNSSAVTLTGTNR</sequence>
<dbReference type="Pfam" id="PF12063">
    <property type="entry name" value="ATG1-like_MIT1"/>
    <property type="match status" value="1"/>
</dbReference>
<feature type="region of interest" description="Disordered" evidence="8">
    <location>
        <begin position="1"/>
        <end position="38"/>
    </location>
</feature>
<evidence type="ECO:0000256" key="2">
    <source>
        <dbReference type="ARBA" id="ARBA00022679"/>
    </source>
</evidence>
<keyword evidence="4" id="KW-0418">Kinase</keyword>
<feature type="compositionally biased region" description="Polar residues" evidence="8">
    <location>
        <begin position="402"/>
        <end position="418"/>
    </location>
</feature>
<feature type="compositionally biased region" description="Polar residues" evidence="8">
    <location>
        <begin position="772"/>
        <end position="787"/>
    </location>
</feature>
<protein>
    <recommendedName>
        <fullName evidence="1">non-specific serine/threonine protein kinase</fullName>
        <ecNumber evidence="1">2.7.11.1</ecNumber>
    </recommendedName>
    <alternativeName>
        <fullName evidence="6">Autophagy-related protein 1</fullName>
    </alternativeName>
</protein>
<keyword evidence="11" id="KW-1185">Reference proteome</keyword>
<dbReference type="SUPFAM" id="SSF56112">
    <property type="entry name" value="Protein kinase-like (PK-like)"/>
    <property type="match status" value="1"/>
</dbReference>
<dbReference type="PANTHER" id="PTHR24348:SF22">
    <property type="entry name" value="NON-SPECIFIC SERINE_THREONINE PROTEIN KINASE"/>
    <property type="match status" value="1"/>
</dbReference>
<feature type="compositionally biased region" description="Low complexity" evidence="8">
    <location>
        <begin position="788"/>
        <end position="798"/>
    </location>
</feature>
<name>A0A8H3YEP0_9TREE</name>
<feature type="region of interest" description="Disordered" evidence="8">
    <location>
        <begin position="365"/>
        <end position="544"/>
    </location>
</feature>
<dbReference type="Gene3D" id="1.10.510.10">
    <property type="entry name" value="Transferase(Phosphotransferase) domain 1"/>
    <property type="match status" value="1"/>
</dbReference>
<dbReference type="InterPro" id="IPR045269">
    <property type="entry name" value="Atg1-like"/>
</dbReference>
<organism evidence="10 11">
    <name type="scientific">Naganishia liquefaciens</name>
    <dbReference type="NCBI Taxonomy" id="104408"/>
    <lineage>
        <taxon>Eukaryota</taxon>
        <taxon>Fungi</taxon>
        <taxon>Dikarya</taxon>
        <taxon>Basidiomycota</taxon>
        <taxon>Agaricomycotina</taxon>
        <taxon>Tremellomycetes</taxon>
        <taxon>Filobasidiales</taxon>
        <taxon>Filobasidiaceae</taxon>
        <taxon>Naganishia</taxon>
    </lineage>
</organism>
<evidence type="ECO:0000256" key="8">
    <source>
        <dbReference type="SAM" id="MobiDB-lite"/>
    </source>
</evidence>
<dbReference type="PROSITE" id="PS50011">
    <property type="entry name" value="PROTEIN_KINASE_DOM"/>
    <property type="match status" value="1"/>
</dbReference>
<evidence type="ECO:0000256" key="4">
    <source>
        <dbReference type="ARBA" id="ARBA00022777"/>
    </source>
</evidence>
<dbReference type="InterPro" id="IPR008271">
    <property type="entry name" value="Ser/Thr_kinase_AS"/>
</dbReference>
<dbReference type="GO" id="GO:0005524">
    <property type="term" value="F:ATP binding"/>
    <property type="evidence" value="ECO:0007669"/>
    <property type="project" value="UniProtKB-UniRule"/>
</dbReference>
<feature type="region of interest" description="Disordered" evidence="8">
    <location>
        <begin position="298"/>
        <end position="322"/>
    </location>
</feature>
<dbReference type="GO" id="GO:0005776">
    <property type="term" value="C:autophagosome"/>
    <property type="evidence" value="ECO:0007669"/>
    <property type="project" value="TreeGrafter"/>
</dbReference>
<evidence type="ECO:0000256" key="3">
    <source>
        <dbReference type="ARBA" id="ARBA00022741"/>
    </source>
</evidence>
<feature type="domain" description="Protein kinase" evidence="9">
    <location>
        <begin position="43"/>
        <end position="371"/>
    </location>
</feature>
<dbReference type="AlphaFoldDB" id="A0A8H3YEP0"/>
<dbReference type="PANTHER" id="PTHR24348">
    <property type="entry name" value="SERINE/THREONINE-PROTEIN KINASE UNC-51-RELATED"/>
    <property type="match status" value="1"/>
</dbReference>
<dbReference type="GO" id="GO:0034727">
    <property type="term" value="P:piecemeal microautophagy of the nucleus"/>
    <property type="evidence" value="ECO:0007669"/>
    <property type="project" value="TreeGrafter"/>
</dbReference>
<dbReference type="PROSITE" id="PS00108">
    <property type="entry name" value="PROTEIN_KINASE_ST"/>
    <property type="match status" value="1"/>
</dbReference>
<keyword evidence="2" id="KW-0808">Transferase</keyword>
<feature type="compositionally biased region" description="Basic and acidic residues" evidence="8">
    <location>
        <begin position="12"/>
        <end position="27"/>
    </location>
</feature>
<dbReference type="InterPro" id="IPR000719">
    <property type="entry name" value="Prot_kinase_dom"/>
</dbReference>
<evidence type="ECO:0000259" key="9">
    <source>
        <dbReference type="PROSITE" id="PS50011"/>
    </source>
</evidence>
<feature type="binding site" evidence="7">
    <location>
        <position position="72"/>
    </location>
    <ligand>
        <name>ATP</name>
        <dbReference type="ChEBI" id="CHEBI:30616"/>
    </ligand>
</feature>
<evidence type="ECO:0000256" key="6">
    <source>
        <dbReference type="ARBA" id="ARBA00030237"/>
    </source>
</evidence>
<feature type="compositionally biased region" description="Polar residues" evidence="8">
    <location>
        <begin position="500"/>
        <end position="515"/>
    </location>
</feature>
<evidence type="ECO:0000313" key="11">
    <source>
        <dbReference type="Proteomes" id="UP000620104"/>
    </source>
</evidence>
<feature type="compositionally biased region" description="Basic and acidic residues" evidence="8">
    <location>
        <begin position="298"/>
        <end position="311"/>
    </location>
</feature>
<feature type="compositionally biased region" description="Polar residues" evidence="8">
    <location>
        <begin position="1"/>
        <end position="11"/>
    </location>
</feature>
<dbReference type="Pfam" id="PF00069">
    <property type="entry name" value="Pkinase"/>
    <property type="match status" value="1"/>
</dbReference>
<dbReference type="PROSITE" id="PS00107">
    <property type="entry name" value="PROTEIN_KINASE_ATP"/>
    <property type="match status" value="1"/>
</dbReference>
<evidence type="ECO:0000256" key="1">
    <source>
        <dbReference type="ARBA" id="ARBA00012513"/>
    </source>
</evidence>
<dbReference type="GO" id="GO:0000045">
    <property type="term" value="P:autophagosome assembly"/>
    <property type="evidence" value="ECO:0007669"/>
    <property type="project" value="TreeGrafter"/>
</dbReference>
<dbReference type="GO" id="GO:0000422">
    <property type="term" value="P:autophagy of mitochondrion"/>
    <property type="evidence" value="ECO:0007669"/>
    <property type="project" value="TreeGrafter"/>
</dbReference>
<evidence type="ECO:0000256" key="5">
    <source>
        <dbReference type="ARBA" id="ARBA00022840"/>
    </source>
</evidence>
<dbReference type="InterPro" id="IPR048941">
    <property type="entry name" value="ATG1-like_MIT2"/>
</dbReference>
<keyword evidence="5 7" id="KW-0067">ATP-binding</keyword>
<evidence type="ECO:0000256" key="7">
    <source>
        <dbReference type="PROSITE-ProRule" id="PRU10141"/>
    </source>
</evidence>
<dbReference type="GO" id="GO:0042594">
    <property type="term" value="P:response to starvation"/>
    <property type="evidence" value="ECO:0007669"/>
    <property type="project" value="TreeGrafter"/>
</dbReference>
<dbReference type="Proteomes" id="UP000620104">
    <property type="component" value="Unassembled WGS sequence"/>
</dbReference>
<dbReference type="InterPro" id="IPR017441">
    <property type="entry name" value="Protein_kinase_ATP_BS"/>
</dbReference>
<reference evidence="10" key="1">
    <citation type="submission" date="2020-07" db="EMBL/GenBank/DDBJ databases">
        <title>Draft Genome Sequence of a Deep-Sea Yeast, Naganishia (Cryptococcus) liquefaciens strain N6.</title>
        <authorList>
            <person name="Han Y.W."/>
            <person name="Kajitani R."/>
            <person name="Morimoto H."/>
            <person name="Parhat M."/>
            <person name="Tsubouchi H."/>
            <person name="Bakenova O."/>
            <person name="Ogata M."/>
            <person name="Argunhan B."/>
            <person name="Aoki R."/>
            <person name="Kajiwara S."/>
            <person name="Itoh T."/>
            <person name="Iwasaki H."/>
        </authorList>
    </citation>
    <scope>NUCLEOTIDE SEQUENCE</scope>
    <source>
        <strain evidence="10">N6</strain>
    </source>
</reference>
<dbReference type="EC" id="2.7.11.1" evidence="1"/>
<proteinExistence type="predicted"/>